<dbReference type="Proteomes" id="UP000738376">
    <property type="component" value="Unassembled WGS sequence"/>
</dbReference>
<dbReference type="CDD" id="cd19588">
    <property type="entry name" value="serpin_miropin-like"/>
    <property type="match status" value="1"/>
</dbReference>
<reference evidence="4 5" key="1">
    <citation type="submission" date="2020-03" db="EMBL/GenBank/DDBJ databases">
        <title>Draft Genome Sequence of 2-Methylisoborneol Producing Pseudanabaena yagii Strain GIHE-NHR1 Isolated from North Han River in South Korea.</title>
        <authorList>
            <person name="Jeong J."/>
        </authorList>
    </citation>
    <scope>NUCLEOTIDE SEQUENCE [LARGE SCALE GENOMIC DNA]</scope>
    <source>
        <strain evidence="4 5">GIHE-NHR1</strain>
    </source>
</reference>
<keyword evidence="5" id="KW-1185">Reference proteome</keyword>
<comment type="similarity">
    <text evidence="1">Belongs to the serpin family.</text>
</comment>
<feature type="signal peptide" evidence="2">
    <location>
        <begin position="1"/>
        <end position="24"/>
    </location>
</feature>
<dbReference type="Gene3D" id="2.30.39.10">
    <property type="entry name" value="Alpha-1-antitrypsin, domain 1"/>
    <property type="match status" value="1"/>
</dbReference>
<accession>A0ABX1LXT4</accession>
<dbReference type="SUPFAM" id="SSF56574">
    <property type="entry name" value="Serpins"/>
    <property type="match status" value="1"/>
</dbReference>
<dbReference type="InterPro" id="IPR000215">
    <property type="entry name" value="Serpin_fam"/>
</dbReference>
<dbReference type="EMBL" id="JAAVJL010000002">
    <property type="protein sequence ID" value="NMF59771.1"/>
    <property type="molecule type" value="Genomic_DNA"/>
</dbReference>
<evidence type="ECO:0000256" key="2">
    <source>
        <dbReference type="SAM" id="SignalP"/>
    </source>
</evidence>
<evidence type="ECO:0000256" key="1">
    <source>
        <dbReference type="RuleBase" id="RU000411"/>
    </source>
</evidence>
<feature type="domain" description="Serpin" evidence="3">
    <location>
        <begin position="67"/>
        <end position="420"/>
    </location>
</feature>
<keyword evidence="2" id="KW-0732">Signal</keyword>
<name>A0ABX1LXT4_9CYAN</name>
<dbReference type="Gene3D" id="3.30.497.10">
    <property type="entry name" value="Antithrombin, subunit I, domain 2"/>
    <property type="match status" value="1"/>
</dbReference>
<dbReference type="InterPro" id="IPR042185">
    <property type="entry name" value="Serpin_sf_2"/>
</dbReference>
<sequence length="423" mass="47878">MKTYYRSTAISLLTFAMMSFPSLASPIKSIPAPSNLAVSPNPIPPKIAINKVELDSRLVKASTKFGFNLFNQIFQQNPHKNIFISPSSVAIALAMTYNGANGQTQSAMARTLELEGISTNDINNFNQLLQVSLLDSQNDTEISIANSLWINQNIALERSFVEKLKTYYQATIKNLNFDDSSSTQIINDWVKQQTKNKIHQIVKRASNDTVVILINAIYFKANWANAFDKSLTNLKPFTLENGTTIQHPSMSRLGEYRYLDRPKFQAVRIPYQNRRFRMDIFLPKNTSSLAEFQQQLTLQNWQDWSDSFQINTGLVQLPRFKVEYELELNQVLKSLGMQIAFSPSADFRNLTSSASSISEVRHKTFVDVNEEGTEASAATSVRVFRGASRTFQMIIDRPFFFAISDRQTGTILFMGTIQNPALK</sequence>
<evidence type="ECO:0000313" key="5">
    <source>
        <dbReference type="Proteomes" id="UP000738376"/>
    </source>
</evidence>
<protein>
    <submittedName>
        <fullName evidence="4">Serpin family protein</fullName>
    </submittedName>
</protein>
<gene>
    <name evidence="4" type="ORF">HC246_17535</name>
</gene>
<dbReference type="SMART" id="SM00093">
    <property type="entry name" value="SERPIN"/>
    <property type="match status" value="1"/>
</dbReference>
<organism evidence="4 5">
    <name type="scientific">Pseudanabaena yagii GIHE-NHR1</name>
    <dbReference type="NCBI Taxonomy" id="2722753"/>
    <lineage>
        <taxon>Bacteria</taxon>
        <taxon>Bacillati</taxon>
        <taxon>Cyanobacteriota</taxon>
        <taxon>Cyanophyceae</taxon>
        <taxon>Pseudanabaenales</taxon>
        <taxon>Pseudanabaenaceae</taxon>
        <taxon>Pseudanabaena</taxon>
        <taxon>Pseudanabaena yagii</taxon>
    </lineage>
</organism>
<proteinExistence type="inferred from homology"/>
<dbReference type="InterPro" id="IPR036186">
    <property type="entry name" value="Serpin_sf"/>
</dbReference>
<dbReference type="PANTHER" id="PTHR11461:SF211">
    <property type="entry name" value="GH10112P-RELATED"/>
    <property type="match status" value="1"/>
</dbReference>
<evidence type="ECO:0000259" key="3">
    <source>
        <dbReference type="SMART" id="SM00093"/>
    </source>
</evidence>
<dbReference type="RefSeq" id="WP_169364761.1">
    <property type="nucleotide sequence ID" value="NZ_JAAVJL010000002.1"/>
</dbReference>
<feature type="chain" id="PRO_5046718131" evidence="2">
    <location>
        <begin position="25"/>
        <end position="423"/>
    </location>
</feature>
<dbReference type="InterPro" id="IPR042178">
    <property type="entry name" value="Serpin_sf_1"/>
</dbReference>
<evidence type="ECO:0000313" key="4">
    <source>
        <dbReference type="EMBL" id="NMF59771.1"/>
    </source>
</evidence>
<dbReference type="Pfam" id="PF00079">
    <property type="entry name" value="Serpin"/>
    <property type="match status" value="1"/>
</dbReference>
<dbReference type="InterPro" id="IPR023796">
    <property type="entry name" value="Serpin_dom"/>
</dbReference>
<comment type="caution">
    <text evidence="4">The sequence shown here is derived from an EMBL/GenBank/DDBJ whole genome shotgun (WGS) entry which is preliminary data.</text>
</comment>
<dbReference type="PANTHER" id="PTHR11461">
    <property type="entry name" value="SERINE PROTEASE INHIBITOR, SERPIN"/>
    <property type="match status" value="1"/>
</dbReference>